<dbReference type="Proteomes" id="UP000192656">
    <property type="component" value="Unassembled WGS sequence"/>
</dbReference>
<evidence type="ECO:0000256" key="5">
    <source>
        <dbReference type="ARBA" id="ARBA00022842"/>
    </source>
</evidence>
<keyword evidence="3" id="KW-0547">Nucleotide-binding</keyword>
<evidence type="ECO:0000259" key="6">
    <source>
        <dbReference type="Pfam" id="PF03738"/>
    </source>
</evidence>
<gene>
    <name evidence="7" type="ORF">SAMN06297251_111124</name>
</gene>
<dbReference type="AlphaFoldDB" id="A0A1W2CV59"/>
<protein>
    <submittedName>
        <fullName evidence="7">Glutathionylspermidine synthase</fullName>
    </submittedName>
</protein>
<dbReference type="GO" id="GO:0005524">
    <property type="term" value="F:ATP binding"/>
    <property type="evidence" value="ECO:0007669"/>
    <property type="project" value="UniProtKB-KW"/>
</dbReference>
<dbReference type="STRING" id="937218.SAMN06297251_111124"/>
<keyword evidence="8" id="KW-1185">Reference proteome</keyword>
<reference evidence="7 8" key="1">
    <citation type="submission" date="2017-04" db="EMBL/GenBank/DDBJ databases">
        <authorList>
            <person name="Afonso C.L."/>
            <person name="Miller P.J."/>
            <person name="Scott M.A."/>
            <person name="Spackman E."/>
            <person name="Goraichik I."/>
            <person name="Dimitrov K.M."/>
            <person name="Suarez D.L."/>
            <person name="Swayne D.E."/>
        </authorList>
    </citation>
    <scope>NUCLEOTIDE SEQUENCE [LARGE SCALE GENOMIC DNA]</scope>
    <source>
        <strain evidence="7 8">CGMCC 1.10972</strain>
    </source>
</reference>
<evidence type="ECO:0000313" key="8">
    <source>
        <dbReference type="Proteomes" id="UP000192656"/>
    </source>
</evidence>
<evidence type="ECO:0000256" key="4">
    <source>
        <dbReference type="ARBA" id="ARBA00022840"/>
    </source>
</evidence>
<keyword evidence="1" id="KW-0436">Ligase</keyword>
<dbReference type="InterPro" id="IPR005494">
    <property type="entry name" value="GSPS_pre-ATP-grasp-like_dom"/>
</dbReference>
<evidence type="ECO:0000313" key="7">
    <source>
        <dbReference type="EMBL" id="SMC88618.1"/>
    </source>
</evidence>
<accession>A0A1W2CV59</accession>
<proteinExistence type="predicted"/>
<organism evidence="7 8">
    <name type="scientific">Fulvimarina manganoxydans</name>
    <dbReference type="NCBI Taxonomy" id="937218"/>
    <lineage>
        <taxon>Bacteria</taxon>
        <taxon>Pseudomonadati</taxon>
        <taxon>Pseudomonadota</taxon>
        <taxon>Alphaproteobacteria</taxon>
        <taxon>Hyphomicrobiales</taxon>
        <taxon>Aurantimonadaceae</taxon>
        <taxon>Fulvimarina</taxon>
    </lineage>
</organism>
<name>A0A1W2CV59_9HYPH</name>
<dbReference type="RefSeq" id="WP_084410541.1">
    <property type="nucleotide sequence ID" value="NZ_FWXR01000011.1"/>
</dbReference>
<dbReference type="Gene3D" id="3.30.1490.330">
    <property type="match status" value="1"/>
</dbReference>
<dbReference type="InterPro" id="IPR016185">
    <property type="entry name" value="PreATP-grasp_dom_sf"/>
</dbReference>
<dbReference type="OrthoDB" id="9765517at2"/>
<sequence>MKRIALAKRPDWREKAEAVGFGFHEMYGEPYWVDDAAYLFTLAEIEEAIEDPAEALHALCLDIVADVVRDPAMMTRLAIPDEMQDLVRRSWEAGDKPLYGRFDFAYDGTGPAKLLEYNADTPTSIFESAFFQYNWLIDNIEAGALPEDADQFNSIQEALIEAFAAFSKDAIFHFAAYTESDEDRGTAAYLMDCAVQAGHRTELLDIRQIGVDATSRFTDLSDRTIDLCFKLYPWEDMLREPFAEHLSRAGTQWVEPPWKAILSNKGILPLLWERAPGHPNLLPAYFADDPRAGEMENAVKKPLHSREGENVTVIENGVETETTEGDYGAEGFVVQELTRLFETDGRHAVLGAWIVGETACGLGLREDTSRITRNLSRFVPHAIVG</sequence>
<evidence type="ECO:0000256" key="3">
    <source>
        <dbReference type="ARBA" id="ARBA00022741"/>
    </source>
</evidence>
<dbReference type="SUPFAM" id="SSF56059">
    <property type="entry name" value="Glutathione synthetase ATP-binding domain-like"/>
    <property type="match status" value="1"/>
</dbReference>
<dbReference type="EMBL" id="FWXR01000011">
    <property type="protein sequence ID" value="SMC88618.1"/>
    <property type="molecule type" value="Genomic_DNA"/>
</dbReference>
<keyword evidence="4" id="KW-0067">ATP-binding</keyword>
<dbReference type="Pfam" id="PF03738">
    <property type="entry name" value="GSP_synth"/>
    <property type="match status" value="1"/>
</dbReference>
<dbReference type="GO" id="GO:0016874">
    <property type="term" value="F:ligase activity"/>
    <property type="evidence" value="ECO:0007669"/>
    <property type="project" value="UniProtKB-KW"/>
</dbReference>
<evidence type="ECO:0000256" key="2">
    <source>
        <dbReference type="ARBA" id="ARBA00022723"/>
    </source>
</evidence>
<feature type="domain" description="Glutathionylspermidine synthase pre-ATP-grasp-like" evidence="6">
    <location>
        <begin position="12"/>
        <end position="383"/>
    </location>
</feature>
<keyword evidence="2" id="KW-0479">Metal-binding</keyword>
<dbReference type="SUPFAM" id="SSF52440">
    <property type="entry name" value="PreATP-grasp domain"/>
    <property type="match status" value="1"/>
</dbReference>
<keyword evidence="5" id="KW-0460">Magnesium</keyword>
<evidence type="ECO:0000256" key="1">
    <source>
        <dbReference type="ARBA" id="ARBA00022598"/>
    </source>
</evidence>
<dbReference type="GO" id="GO:0046872">
    <property type="term" value="F:metal ion binding"/>
    <property type="evidence" value="ECO:0007669"/>
    <property type="project" value="UniProtKB-KW"/>
</dbReference>